<dbReference type="InterPro" id="IPR012347">
    <property type="entry name" value="Ferritin-like"/>
</dbReference>
<evidence type="ECO:0000313" key="2">
    <source>
        <dbReference type="Proteomes" id="UP000660110"/>
    </source>
</evidence>
<dbReference type="Gene3D" id="1.20.1260.10">
    <property type="match status" value="2"/>
</dbReference>
<organism evidence="1 2">
    <name type="scientific">Halobacillus andaensis</name>
    <dbReference type="NCBI Taxonomy" id="1176239"/>
    <lineage>
        <taxon>Bacteria</taxon>
        <taxon>Bacillati</taxon>
        <taxon>Bacillota</taxon>
        <taxon>Bacilli</taxon>
        <taxon>Bacillales</taxon>
        <taxon>Bacillaceae</taxon>
        <taxon>Halobacillus</taxon>
    </lineage>
</organism>
<comment type="caution">
    <text evidence="1">The sequence shown here is derived from an EMBL/GenBank/DDBJ whole genome shotgun (WGS) entry which is preliminary data.</text>
</comment>
<sequence>MTKKLTTNEIGTLWTQNLQAGMSIQVLKYFLETVEDENIKEIIDQAFQVSNDVYEQTQHYLEAGDLPIPVGFTEDDVNLEAPKLFSDALLLQFVENMGKAGLLAYSVSLSSSVTQEVRSFYSNILIDTTKFFNSAVTTSISKGIFTSSPQIEIEKEVEFVKGKKYLSPFHKRSLNAVEMTHLFENIKSNAVGELLCTGFAQTTNSKKVQTFMIKGRDTSQKHIKLFTQQFNESNIHPPMGSSAYVTQSTIAPFTNKLIVFLISVLTSTGQGNYSTASSASLRYDLVLLYQKLAIETGLYAKDGLDLMIKNQWLEEPPQAVNRTKLFDLIKE</sequence>
<reference evidence="1" key="2">
    <citation type="submission" date="2020-09" db="EMBL/GenBank/DDBJ databases">
        <authorList>
            <person name="Sun Q."/>
            <person name="Zhou Y."/>
        </authorList>
    </citation>
    <scope>NUCLEOTIDE SEQUENCE</scope>
    <source>
        <strain evidence="1">CGMCC 1.12153</strain>
    </source>
</reference>
<dbReference type="EMBL" id="BMEL01000001">
    <property type="protein sequence ID" value="GGF16613.1"/>
    <property type="molecule type" value="Genomic_DNA"/>
</dbReference>
<dbReference type="AlphaFoldDB" id="A0A917B1H4"/>
<gene>
    <name evidence="1" type="ORF">GCM10010954_14020</name>
</gene>
<protein>
    <recommendedName>
        <fullName evidence="3">DUF3231 family protein</fullName>
    </recommendedName>
</protein>
<dbReference type="Pfam" id="PF11553">
    <property type="entry name" value="DUF3231"/>
    <property type="match status" value="2"/>
</dbReference>
<evidence type="ECO:0008006" key="3">
    <source>
        <dbReference type="Google" id="ProtNLM"/>
    </source>
</evidence>
<reference evidence="1" key="1">
    <citation type="journal article" date="2014" name="Int. J. Syst. Evol. Microbiol.">
        <title>Complete genome sequence of Corynebacterium casei LMG S-19264T (=DSM 44701T), isolated from a smear-ripened cheese.</title>
        <authorList>
            <consortium name="US DOE Joint Genome Institute (JGI-PGF)"/>
            <person name="Walter F."/>
            <person name="Albersmeier A."/>
            <person name="Kalinowski J."/>
            <person name="Ruckert C."/>
        </authorList>
    </citation>
    <scope>NUCLEOTIDE SEQUENCE</scope>
    <source>
        <strain evidence="1">CGMCC 1.12153</strain>
    </source>
</reference>
<accession>A0A917B1H4</accession>
<dbReference type="RefSeq" id="WP_188376719.1">
    <property type="nucleotide sequence ID" value="NZ_BMEL01000001.1"/>
</dbReference>
<dbReference type="InterPro" id="IPR021617">
    <property type="entry name" value="DUF3231"/>
</dbReference>
<keyword evidence="2" id="KW-1185">Reference proteome</keyword>
<name>A0A917B1H4_HALAA</name>
<dbReference type="Proteomes" id="UP000660110">
    <property type="component" value="Unassembled WGS sequence"/>
</dbReference>
<proteinExistence type="predicted"/>
<evidence type="ECO:0000313" key="1">
    <source>
        <dbReference type="EMBL" id="GGF16613.1"/>
    </source>
</evidence>